<keyword evidence="2" id="KW-1185">Reference proteome</keyword>
<name>A0A7W9EU50_9SPHN</name>
<evidence type="ECO:0000313" key="2">
    <source>
        <dbReference type="Proteomes" id="UP000546200"/>
    </source>
</evidence>
<protein>
    <submittedName>
        <fullName evidence="1">Uncharacterized protein</fullName>
    </submittedName>
</protein>
<dbReference type="AlphaFoldDB" id="A0A7W9EU50"/>
<accession>A0A7W9EU50</accession>
<proteinExistence type="predicted"/>
<comment type="caution">
    <text evidence="1">The sequence shown here is derived from an EMBL/GenBank/DDBJ whole genome shotgun (WGS) entry which is preliminary data.</text>
</comment>
<evidence type="ECO:0000313" key="1">
    <source>
        <dbReference type="EMBL" id="MBB5714785.1"/>
    </source>
</evidence>
<dbReference type="Proteomes" id="UP000546200">
    <property type="component" value="Unassembled WGS sequence"/>
</dbReference>
<reference evidence="1 2" key="1">
    <citation type="submission" date="2020-08" db="EMBL/GenBank/DDBJ databases">
        <title>Genomic Encyclopedia of Type Strains, Phase IV (KMG-IV): sequencing the most valuable type-strain genomes for metagenomic binning, comparative biology and taxonomic classification.</title>
        <authorList>
            <person name="Goeker M."/>
        </authorList>
    </citation>
    <scope>NUCLEOTIDE SEQUENCE [LARGE SCALE GENOMIC DNA]</scope>
    <source>
        <strain evidence="1 2">DSM 100044</strain>
    </source>
</reference>
<organism evidence="1 2">
    <name type="scientific">Sphingomonas aerophila</name>
    <dbReference type="NCBI Taxonomy" id="1344948"/>
    <lineage>
        <taxon>Bacteria</taxon>
        <taxon>Pseudomonadati</taxon>
        <taxon>Pseudomonadota</taxon>
        <taxon>Alphaproteobacteria</taxon>
        <taxon>Sphingomonadales</taxon>
        <taxon>Sphingomonadaceae</taxon>
        <taxon>Sphingomonas</taxon>
    </lineage>
</organism>
<sequence>MTKLQKVWLKAACLMTVYSVIPVTPSAAQSGDICYGIARTECIYGASKDQYVSYSACFQAQYALCKTRGDNGCKPPTIVPGFC</sequence>
<gene>
    <name evidence="1" type="ORF">FHS94_001621</name>
</gene>
<dbReference type="EMBL" id="JACIJK010000004">
    <property type="protein sequence ID" value="MBB5714785.1"/>
    <property type="molecule type" value="Genomic_DNA"/>
</dbReference>